<protein>
    <submittedName>
        <fullName evidence="3">Uncharacterized protein</fullName>
    </submittedName>
</protein>
<dbReference type="WBParaSite" id="MhA1_Contig1934.frz3.gene5">
    <property type="protein sequence ID" value="MhA1_Contig1934.frz3.gene5"/>
    <property type="gene ID" value="MhA1_Contig1934.frz3.gene5"/>
</dbReference>
<feature type="region of interest" description="Disordered" evidence="1">
    <location>
        <begin position="62"/>
        <end position="118"/>
    </location>
</feature>
<proteinExistence type="predicted"/>
<sequence>MLDAIPEGVEDNSVSQPSEYHPDNSDIGSDSDDFGNNFYGQEKYLGNELRFRGYRDNKGKKYINENKNYFHENNKTPKRYSRYTQQKKKNQNSSSLKNPNYEADSEKEYESEYFSDDSQKDYRAEQLENTFKMNYEKALGIEQNNNLNINLSTPKLIEKSIIIQRAQNMRDNIERKDNKLICKENNFKEKLNYKKNSLSKNDKFYKKENKKNKCCTIM</sequence>
<name>A0A1I8BBS6_MELHA</name>
<feature type="compositionally biased region" description="Basic and acidic residues" evidence="1">
    <location>
        <begin position="62"/>
        <end position="75"/>
    </location>
</feature>
<accession>A0A1I8BBS6</accession>
<feature type="compositionally biased region" description="Basic residues" evidence="1">
    <location>
        <begin position="76"/>
        <end position="90"/>
    </location>
</feature>
<feature type="region of interest" description="Disordered" evidence="1">
    <location>
        <begin position="1"/>
        <end position="39"/>
    </location>
</feature>
<organism evidence="2 3">
    <name type="scientific">Meloidogyne hapla</name>
    <name type="common">Root-knot nematode worm</name>
    <dbReference type="NCBI Taxonomy" id="6305"/>
    <lineage>
        <taxon>Eukaryota</taxon>
        <taxon>Metazoa</taxon>
        <taxon>Ecdysozoa</taxon>
        <taxon>Nematoda</taxon>
        <taxon>Chromadorea</taxon>
        <taxon>Rhabditida</taxon>
        <taxon>Tylenchina</taxon>
        <taxon>Tylenchomorpha</taxon>
        <taxon>Tylenchoidea</taxon>
        <taxon>Meloidogynidae</taxon>
        <taxon>Meloidogyninae</taxon>
        <taxon>Meloidogyne</taxon>
    </lineage>
</organism>
<evidence type="ECO:0000313" key="2">
    <source>
        <dbReference type="Proteomes" id="UP000095281"/>
    </source>
</evidence>
<dbReference type="AlphaFoldDB" id="A0A1I8BBS6"/>
<evidence type="ECO:0000313" key="3">
    <source>
        <dbReference type="WBParaSite" id="MhA1_Contig1934.frz3.gene5"/>
    </source>
</evidence>
<keyword evidence="2" id="KW-1185">Reference proteome</keyword>
<dbReference type="Proteomes" id="UP000095281">
    <property type="component" value="Unplaced"/>
</dbReference>
<reference evidence="3" key="1">
    <citation type="submission" date="2016-11" db="UniProtKB">
        <authorList>
            <consortium name="WormBaseParasite"/>
        </authorList>
    </citation>
    <scope>IDENTIFICATION</scope>
</reference>
<evidence type="ECO:0000256" key="1">
    <source>
        <dbReference type="SAM" id="MobiDB-lite"/>
    </source>
</evidence>